<dbReference type="STRING" id="767434.Fraau_0031"/>
<reference evidence="1" key="1">
    <citation type="submission" date="2012-02" db="EMBL/GenBank/DDBJ databases">
        <title>The complete genome of Frateuria aurantia DSM 6220.</title>
        <authorList>
            <consortium name="US DOE Joint Genome Institute (JGI-PGF)"/>
            <person name="Lucas S."/>
            <person name="Copeland A."/>
            <person name="Lapidus A."/>
            <person name="Glavina del Rio T."/>
            <person name="Dalin E."/>
            <person name="Tice H."/>
            <person name="Bruce D."/>
            <person name="Goodwin L."/>
            <person name="Pitluck S."/>
            <person name="Peters L."/>
            <person name="Ovchinnikova G."/>
            <person name="Teshima H."/>
            <person name="Kyrpides N."/>
            <person name="Mavromatis K."/>
            <person name="Ivanova N."/>
            <person name="Brettin T."/>
            <person name="Detter J.C."/>
            <person name="Han C."/>
            <person name="Larimer F."/>
            <person name="Land M."/>
            <person name="Hauser L."/>
            <person name="Markowitz V."/>
            <person name="Cheng J.-F."/>
            <person name="Hugenholtz P."/>
            <person name="Woyke T."/>
            <person name="Wu D."/>
            <person name="Brambilla E."/>
            <person name="Klenk H.-P."/>
            <person name="Eisen J.A."/>
        </authorList>
    </citation>
    <scope>NUCLEOTIDE SEQUENCE</scope>
    <source>
        <strain evidence="1">DSM 6220</strain>
    </source>
</reference>
<evidence type="ECO:0000313" key="2">
    <source>
        <dbReference type="Proteomes" id="UP000005234"/>
    </source>
</evidence>
<sequence length="53" mass="5793">MGGFRFEAALRYWTQPVYGDSMAPCLTANTFDVGAVTDEQGNRSEYQSGQGPD</sequence>
<dbReference type="HOGENOM" id="CLU_3061793_0_0_6"/>
<name>H8KZ51_FRAAD</name>
<dbReference type="AlphaFoldDB" id="H8KZ51"/>
<dbReference type="Proteomes" id="UP000005234">
    <property type="component" value="Chromosome"/>
</dbReference>
<protein>
    <submittedName>
        <fullName evidence="1">Uncharacterized protein</fullName>
    </submittedName>
</protein>
<dbReference type="EMBL" id="CP003350">
    <property type="protein sequence ID" value="AFC84542.1"/>
    <property type="molecule type" value="Genomic_DNA"/>
</dbReference>
<keyword evidence="2" id="KW-1185">Reference proteome</keyword>
<gene>
    <name evidence="1" type="ordered locus">Fraau_0031</name>
</gene>
<accession>H8KZ51</accession>
<proteinExistence type="predicted"/>
<organism evidence="1 2">
    <name type="scientific">Frateuria aurantia (strain ATCC 33424 / DSM 6220 / KCTC 2777 / LMG 1558 / NBRC 3245 / NCIMB 13370)</name>
    <name type="common">Acetobacter aurantius</name>
    <dbReference type="NCBI Taxonomy" id="767434"/>
    <lineage>
        <taxon>Bacteria</taxon>
        <taxon>Pseudomonadati</taxon>
        <taxon>Pseudomonadota</taxon>
        <taxon>Gammaproteobacteria</taxon>
        <taxon>Lysobacterales</taxon>
        <taxon>Rhodanobacteraceae</taxon>
        <taxon>Frateuria</taxon>
    </lineage>
</organism>
<evidence type="ECO:0000313" key="1">
    <source>
        <dbReference type="EMBL" id="AFC84542.1"/>
    </source>
</evidence>
<dbReference type="KEGG" id="fau:Fraau_0031"/>